<keyword evidence="2" id="KW-0472">Membrane</keyword>
<evidence type="ECO:0000313" key="5">
    <source>
        <dbReference type="Proteomes" id="UP001595803"/>
    </source>
</evidence>
<feature type="coiled-coil region" evidence="1">
    <location>
        <begin position="76"/>
        <end position="145"/>
    </location>
</feature>
<dbReference type="InterPro" id="IPR021435">
    <property type="entry name" value="DUF3084"/>
</dbReference>
<name>A0ABV7Z4N4_9DEIO</name>
<sequence length="594" mass="64292">MLWVFLAFVVLLSGVVAYAADTIARKAGRKHIRWFGLRPKTTALVVAVLSGMGISAASLTAFLLLNKNAVDVIAAADQLRPQLESLRQEYAAAQDDLKAASAERDRAQKEAQRLGQLQEAAQRDLRATRADLSAAQQAEQRLKAETAGLQGRVKTLTSTIGTLETRATQNRTKLQNSEAALKASRDRAQALDAQVLDFRARTALAQQEAQNAQDRAAEVQARADQAQARAASAEAAARAAQARATQVQARAAQAQTEAQVALVAAQAQVQAARTQAAELQVQVEQLGTSRLTAQRNLQVATAALTTAQTARAQAERQRQAAQQARDTLAAERTRVAAQRDQLVAERDRITKQRDQAQGDLILLQQQQVKLKSSNDALSRELATARATLGRLQDEYSSSRAELNASRNTDLTYPKNDLVYAAVVPSVRNLDSFLRDAERAAQNRGARGTPSVRLASGARSALETKLRGLNASTFVQCRAAQNAALGFPVDLSCDARANSVLFRQGEVIRRVSVNLKAEPRVIQEQISELVKDTVVDITTRGVPGEYIANQGLDVTEFINLLTRLNARTDATAVVGIAPRADVKPSTRVELYPRLP</sequence>
<dbReference type="RefSeq" id="WP_322474183.1">
    <property type="nucleotide sequence ID" value="NZ_JBHRZG010000006.1"/>
</dbReference>
<keyword evidence="1" id="KW-0175">Coiled coil</keyword>
<feature type="coiled-coil region" evidence="1">
    <location>
        <begin position="174"/>
        <end position="394"/>
    </location>
</feature>
<dbReference type="EMBL" id="JBHRZG010000006">
    <property type="protein sequence ID" value="MFC3832422.1"/>
    <property type="molecule type" value="Genomic_DNA"/>
</dbReference>
<evidence type="ECO:0000256" key="3">
    <source>
        <dbReference type="SAM" id="SignalP"/>
    </source>
</evidence>
<keyword evidence="5" id="KW-1185">Reference proteome</keyword>
<dbReference type="Proteomes" id="UP001595803">
    <property type="component" value="Unassembled WGS sequence"/>
</dbReference>
<gene>
    <name evidence="4" type="ORF">ACFOSB_06085</name>
</gene>
<organism evidence="4 5">
    <name type="scientific">Deinococcus rufus</name>
    <dbReference type="NCBI Taxonomy" id="2136097"/>
    <lineage>
        <taxon>Bacteria</taxon>
        <taxon>Thermotogati</taxon>
        <taxon>Deinococcota</taxon>
        <taxon>Deinococci</taxon>
        <taxon>Deinococcales</taxon>
        <taxon>Deinococcaceae</taxon>
        <taxon>Deinococcus</taxon>
    </lineage>
</organism>
<accession>A0ABV7Z4N4</accession>
<proteinExistence type="predicted"/>
<feature type="signal peptide" evidence="3">
    <location>
        <begin position="1"/>
        <end position="19"/>
    </location>
</feature>
<evidence type="ECO:0000313" key="4">
    <source>
        <dbReference type="EMBL" id="MFC3832422.1"/>
    </source>
</evidence>
<comment type="caution">
    <text evidence="4">The sequence shown here is derived from an EMBL/GenBank/DDBJ whole genome shotgun (WGS) entry which is preliminary data.</text>
</comment>
<keyword evidence="3" id="KW-0732">Signal</keyword>
<evidence type="ECO:0000256" key="2">
    <source>
        <dbReference type="SAM" id="Phobius"/>
    </source>
</evidence>
<reference evidence="5" key="1">
    <citation type="journal article" date="2019" name="Int. J. Syst. Evol. Microbiol.">
        <title>The Global Catalogue of Microorganisms (GCM) 10K type strain sequencing project: providing services to taxonomists for standard genome sequencing and annotation.</title>
        <authorList>
            <consortium name="The Broad Institute Genomics Platform"/>
            <consortium name="The Broad Institute Genome Sequencing Center for Infectious Disease"/>
            <person name="Wu L."/>
            <person name="Ma J."/>
        </authorList>
    </citation>
    <scope>NUCLEOTIDE SEQUENCE [LARGE SCALE GENOMIC DNA]</scope>
    <source>
        <strain evidence="5">CCTCC AB 2017081</strain>
    </source>
</reference>
<keyword evidence="2" id="KW-0812">Transmembrane</keyword>
<feature type="chain" id="PRO_5046202112" evidence="3">
    <location>
        <begin position="20"/>
        <end position="594"/>
    </location>
</feature>
<dbReference type="SUPFAM" id="SSF57997">
    <property type="entry name" value="Tropomyosin"/>
    <property type="match status" value="2"/>
</dbReference>
<dbReference type="Pfam" id="PF11283">
    <property type="entry name" value="DUF3084"/>
    <property type="match status" value="1"/>
</dbReference>
<evidence type="ECO:0000256" key="1">
    <source>
        <dbReference type="SAM" id="Coils"/>
    </source>
</evidence>
<keyword evidence="2" id="KW-1133">Transmembrane helix</keyword>
<protein>
    <submittedName>
        <fullName evidence="4">DUF3084 domain-containing protein</fullName>
    </submittedName>
</protein>
<feature type="transmembrane region" description="Helical" evidence="2">
    <location>
        <begin position="43"/>
        <end position="65"/>
    </location>
</feature>